<keyword evidence="8" id="KW-0249">Electron transport</keyword>
<protein>
    <recommendedName>
        <fullName evidence="15">NADH-ubiquinone oxidoreductase B12 subunit</fullName>
    </recommendedName>
</protein>
<sequence>KMARLSYDPTKDPWARRHAWRLHPAFSLRSSIFKMAPGLGIATVLFAGYMAYNKFGTSSKH</sequence>
<evidence type="ECO:0000256" key="7">
    <source>
        <dbReference type="ARBA" id="ARBA00022792"/>
    </source>
</evidence>
<dbReference type="GO" id="GO:0005743">
    <property type="term" value="C:mitochondrial inner membrane"/>
    <property type="evidence" value="ECO:0007669"/>
    <property type="project" value="UniProtKB-SubCell"/>
</dbReference>
<evidence type="ECO:0000256" key="4">
    <source>
        <dbReference type="ARBA" id="ARBA00022448"/>
    </source>
</evidence>
<evidence type="ECO:0000313" key="13">
    <source>
        <dbReference type="EMBL" id="PVV00539.1"/>
    </source>
</evidence>
<evidence type="ECO:0000256" key="2">
    <source>
        <dbReference type="ARBA" id="ARBA00004298"/>
    </source>
</evidence>
<evidence type="ECO:0000256" key="10">
    <source>
        <dbReference type="ARBA" id="ARBA00023128"/>
    </source>
</evidence>
<gene>
    <name evidence="13" type="ORF">BB560_005072</name>
</gene>
<evidence type="ECO:0000313" key="14">
    <source>
        <dbReference type="Proteomes" id="UP000245609"/>
    </source>
</evidence>
<keyword evidence="11 12" id="KW-0472">Membrane</keyword>
<evidence type="ECO:0000256" key="1">
    <source>
        <dbReference type="ARBA" id="ARBA00003195"/>
    </source>
</evidence>
<organism evidence="13 14">
    <name type="scientific">Smittium megazygosporum</name>
    <dbReference type="NCBI Taxonomy" id="133381"/>
    <lineage>
        <taxon>Eukaryota</taxon>
        <taxon>Fungi</taxon>
        <taxon>Fungi incertae sedis</taxon>
        <taxon>Zoopagomycota</taxon>
        <taxon>Kickxellomycotina</taxon>
        <taxon>Harpellomycetes</taxon>
        <taxon>Harpellales</taxon>
        <taxon>Legeriomycetaceae</taxon>
        <taxon>Smittium</taxon>
    </lineage>
</organism>
<keyword evidence="5" id="KW-0679">Respiratory chain</keyword>
<evidence type="ECO:0008006" key="15">
    <source>
        <dbReference type="Google" id="ProtNLM"/>
    </source>
</evidence>
<proteinExistence type="inferred from homology"/>
<dbReference type="Proteomes" id="UP000245609">
    <property type="component" value="Unassembled WGS sequence"/>
</dbReference>
<evidence type="ECO:0000256" key="5">
    <source>
        <dbReference type="ARBA" id="ARBA00022660"/>
    </source>
</evidence>
<comment type="similarity">
    <text evidence="3">Belongs to the complex I NDUFB3 subunit family.</text>
</comment>
<accession>A0A2T9Z7G5</accession>
<comment type="caution">
    <text evidence="13">The sequence shown here is derived from an EMBL/GenBank/DDBJ whole genome shotgun (WGS) entry which is preliminary data.</text>
</comment>
<dbReference type="Pfam" id="PF08122">
    <property type="entry name" value="NDUF_B12"/>
    <property type="match status" value="1"/>
</dbReference>
<keyword evidence="6 12" id="KW-0812">Transmembrane</keyword>
<feature type="transmembrane region" description="Helical" evidence="12">
    <location>
        <begin position="32"/>
        <end position="52"/>
    </location>
</feature>
<keyword evidence="10" id="KW-0496">Mitochondrion</keyword>
<dbReference type="InterPro" id="IPR012576">
    <property type="entry name" value="NDUFB3"/>
</dbReference>
<keyword evidence="7" id="KW-0999">Mitochondrion inner membrane</keyword>
<dbReference type="AlphaFoldDB" id="A0A2T9Z7G5"/>
<feature type="non-terminal residue" evidence="13">
    <location>
        <position position="1"/>
    </location>
</feature>
<reference evidence="13 14" key="1">
    <citation type="journal article" date="2018" name="MBio">
        <title>Comparative Genomics Reveals the Core Gene Toolbox for the Fungus-Insect Symbiosis.</title>
        <authorList>
            <person name="Wang Y."/>
            <person name="Stata M."/>
            <person name="Wang W."/>
            <person name="Stajich J.E."/>
            <person name="White M.M."/>
            <person name="Moncalvo J.M."/>
        </authorList>
    </citation>
    <scope>NUCLEOTIDE SEQUENCE [LARGE SCALE GENOMIC DNA]</scope>
    <source>
        <strain evidence="13 14">SC-DP-2</strain>
    </source>
</reference>
<dbReference type="OrthoDB" id="521512at2759"/>
<comment type="subcellular location">
    <subcellularLocation>
        <location evidence="2">Mitochondrion inner membrane</location>
        <topology evidence="2">Single-pass membrane protein</topology>
        <orientation evidence="2">Matrix side</orientation>
    </subcellularLocation>
</comment>
<evidence type="ECO:0000256" key="6">
    <source>
        <dbReference type="ARBA" id="ARBA00022692"/>
    </source>
</evidence>
<evidence type="ECO:0000256" key="9">
    <source>
        <dbReference type="ARBA" id="ARBA00022989"/>
    </source>
</evidence>
<comment type="function">
    <text evidence="1">Accessory subunit of the mitochondrial membrane respiratory chain NADH dehydrogenase (Complex I), that is believed not to be involved in catalysis. Complex I functions in the transfer of electrons from NADH to the respiratory chain. The immediate electron acceptor for the enzyme is believed to be ubiquinone.</text>
</comment>
<evidence type="ECO:0000256" key="8">
    <source>
        <dbReference type="ARBA" id="ARBA00022982"/>
    </source>
</evidence>
<evidence type="ECO:0000256" key="3">
    <source>
        <dbReference type="ARBA" id="ARBA00005667"/>
    </source>
</evidence>
<evidence type="ECO:0000256" key="11">
    <source>
        <dbReference type="ARBA" id="ARBA00023136"/>
    </source>
</evidence>
<dbReference type="GO" id="GO:0022900">
    <property type="term" value="P:electron transport chain"/>
    <property type="evidence" value="ECO:0007669"/>
    <property type="project" value="InterPro"/>
</dbReference>
<dbReference type="EMBL" id="MBFS01001914">
    <property type="protein sequence ID" value="PVV00539.1"/>
    <property type="molecule type" value="Genomic_DNA"/>
</dbReference>
<name>A0A2T9Z7G5_9FUNG</name>
<keyword evidence="9 12" id="KW-1133">Transmembrane helix</keyword>
<keyword evidence="4" id="KW-0813">Transport</keyword>
<keyword evidence="14" id="KW-1185">Reference proteome</keyword>
<evidence type="ECO:0000256" key="12">
    <source>
        <dbReference type="SAM" id="Phobius"/>
    </source>
</evidence>